<sequence length="181" mass="20104">MADQPFNLESVLTNLQNSLTTMQQRATKIDADIAHLNDLINIHLPSVLEEEGEDDKDVHEEPIFISDPNHEGRIVVQPVPREARIPSPNSNQAGGRLAQNPEMAALIAKMAKLEQAVSKYEKIRVGGMDLDCLYVYANARLPDRFKMPDLVKFDGSGDPKTHLFGYHAAMKLLGVENKAMS</sequence>
<reference evidence="1" key="1">
    <citation type="submission" date="2022-02" db="EMBL/GenBank/DDBJ databases">
        <title>Plant Genome Project.</title>
        <authorList>
            <person name="Zhang R.-G."/>
        </authorList>
    </citation>
    <scope>NUCLEOTIDE SEQUENCE</scope>
    <source>
        <strain evidence="1">AT1</strain>
    </source>
</reference>
<name>A0ACC0NBC1_RHOML</name>
<accession>A0ACC0NBC1</accession>
<dbReference type="Proteomes" id="UP001062846">
    <property type="component" value="Chromosome 6"/>
</dbReference>
<dbReference type="EMBL" id="CM046393">
    <property type="protein sequence ID" value="KAI8550580.1"/>
    <property type="molecule type" value="Genomic_DNA"/>
</dbReference>
<evidence type="ECO:0000313" key="2">
    <source>
        <dbReference type="Proteomes" id="UP001062846"/>
    </source>
</evidence>
<protein>
    <submittedName>
        <fullName evidence="1">Uncharacterized protein</fullName>
    </submittedName>
</protein>
<organism evidence="1 2">
    <name type="scientific">Rhododendron molle</name>
    <name type="common">Chinese azalea</name>
    <name type="synonym">Azalea mollis</name>
    <dbReference type="NCBI Taxonomy" id="49168"/>
    <lineage>
        <taxon>Eukaryota</taxon>
        <taxon>Viridiplantae</taxon>
        <taxon>Streptophyta</taxon>
        <taxon>Embryophyta</taxon>
        <taxon>Tracheophyta</taxon>
        <taxon>Spermatophyta</taxon>
        <taxon>Magnoliopsida</taxon>
        <taxon>eudicotyledons</taxon>
        <taxon>Gunneridae</taxon>
        <taxon>Pentapetalae</taxon>
        <taxon>asterids</taxon>
        <taxon>Ericales</taxon>
        <taxon>Ericaceae</taxon>
        <taxon>Ericoideae</taxon>
        <taxon>Rhodoreae</taxon>
        <taxon>Rhododendron</taxon>
    </lineage>
</organism>
<gene>
    <name evidence="1" type="ORF">RHMOL_Rhmol06G0118200</name>
</gene>
<comment type="caution">
    <text evidence="1">The sequence shown here is derived from an EMBL/GenBank/DDBJ whole genome shotgun (WGS) entry which is preliminary data.</text>
</comment>
<keyword evidence="2" id="KW-1185">Reference proteome</keyword>
<evidence type="ECO:0000313" key="1">
    <source>
        <dbReference type="EMBL" id="KAI8550580.1"/>
    </source>
</evidence>
<proteinExistence type="predicted"/>